<dbReference type="EMBL" id="CACRUM010000066">
    <property type="protein sequence ID" value="VYU29057.1"/>
    <property type="molecule type" value="Genomic_DNA"/>
</dbReference>
<dbReference type="Gene3D" id="2.160.10.10">
    <property type="entry name" value="Hexapeptide repeat proteins"/>
    <property type="match status" value="1"/>
</dbReference>
<dbReference type="CDD" id="cd04647">
    <property type="entry name" value="LbH_MAT_like"/>
    <property type="match status" value="1"/>
</dbReference>
<dbReference type="PANTHER" id="PTHR23416">
    <property type="entry name" value="SIALIC ACID SYNTHASE-RELATED"/>
    <property type="match status" value="1"/>
</dbReference>
<accession>A0A6N3DTR7</accession>
<dbReference type="GO" id="GO:0016746">
    <property type="term" value="F:acyltransferase activity"/>
    <property type="evidence" value="ECO:0007669"/>
    <property type="project" value="UniProtKB-KW"/>
</dbReference>
<keyword evidence="1" id="KW-0012">Acyltransferase</keyword>
<organism evidence="1">
    <name type="scientific">Roseburia intestinalis</name>
    <dbReference type="NCBI Taxonomy" id="166486"/>
    <lineage>
        <taxon>Bacteria</taxon>
        <taxon>Bacillati</taxon>
        <taxon>Bacillota</taxon>
        <taxon>Clostridia</taxon>
        <taxon>Lachnospirales</taxon>
        <taxon>Lachnospiraceae</taxon>
        <taxon>Roseburia</taxon>
    </lineage>
</organism>
<sequence length="150" mass="16494">MKKEEFQSLFTELTDIRENPFHPLVWIGGEPEIGKNVYIGGMSEVNAKGAKVVIGDNCDIASFVVINCTDSHKRTIGLSEEIERKDIILENNVYVGTQSFIGGGVHIGHHSVVGAGTIVREGNYPPYSLIVGNPAVVKEGYYLKKMEENE</sequence>
<dbReference type="EC" id="2.3.1.-" evidence="1"/>
<evidence type="ECO:0000313" key="1">
    <source>
        <dbReference type="EMBL" id="VYU29057.1"/>
    </source>
</evidence>
<keyword evidence="1" id="KW-0808">Transferase</keyword>
<dbReference type="AlphaFoldDB" id="A0A6N3DTR7"/>
<dbReference type="SUPFAM" id="SSF51161">
    <property type="entry name" value="Trimeric LpxA-like enzymes"/>
    <property type="match status" value="1"/>
</dbReference>
<name>A0A6N3DTR7_9FIRM</name>
<dbReference type="RefSeq" id="WP_173885737.1">
    <property type="nucleotide sequence ID" value="NZ_CACRUM010000066.1"/>
</dbReference>
<dbReference type="InterPro" id="IPR051159">
    <property type="entry name" value="Hexapeptide_acetyltransf"/>
</dbReference>
<dbReference type="InterPro" id="IPR001451">
    <property type="entry name" value="Hexapep"/>
</dbReference>
<gene>
    <name evidence="1" type="ORF">RILFYP67_01525</name>
</gene>
<dbReference type="Pfam" id="PF14602">
    <property type="entry name" value="Hexapep_2"/>
    <property type="match status" value="2"/>
</dbReference>
<reference evidence="1" key="1">
    <citation type="submission" date="2019-11" db="EMBL/GenBank/DDBJ databases">
        <authorList>
            <person name="Feng L."/>
        </authorList>
    </citation>
    <scope>NUCLEOTIDE SEQUENCE</scope>
    <source>
        <strain evidence="1">RintestinalisLFYP67</strain>
    </source>
</reference>
<proteinExistence type="predicted"/>
<dbReference type="InterPro" id="IPR011004">
    <property type="entry name" value="Trimer_LpxA-like_sf"/>
</dbReference>
<protein>
    <submittedName>
        <fullName evidence="1">Acetyltransferase</fullName>
        <ecNumber evidence="1">2.3.1.-</ecNumber>
    </submittedName>
</protein>